<dbReference type="GO" id="GO:0006508">
    <property type="term" value="P:proteolysis"/>
    <property type="evidence" value="ECO:0007669"/>
    <property type="project" value="UniProtKB-KW"/>
</dbReference>
<dbReference type="EMBL" id="GL376617">
    <property type="status" value="NOT_ANNOTATED_CDS"/>
    <property type="molecule type" value="Genomic_DNA"/>
</dbReference>
<evidence type="ECO:0000256" key="5">
    <source>
        <dbReference type="ARBA" id="ARBA00022670"/>
    </source>
</evidence>
<feature type="binding site" evidence="8">
    <location>
        <position position="245"/>
    </location>
    <ligand>
        <name>a divalent metal cation</name>
        <dbReference type="ChEBI" id="CHEBI:60240"/>
        <label>1</label>
    </ligand>
</feature>
<keyword evidence="5 8" id="KW-0645">Protease</keyword>
<dbReference type="EnsemblProtists" id="PYU1_T007980">
    <property type="protein sequence ID" value="PYU1_T007980"/>
    <property type="gene ID" value="PYU1_G007964"/>
</dbReference>
<dbReference type="AlphaFoldDB" id="K3WSN6"/>
<reference evidence="12" key="3">
    <citation type="submission" date="2015-02" db="UniProtKB">
        <authorList>
            <consortium name="EnsemblProtists"/>
        </authorList>
    </citation>
    <scope>IDENTIFICATION</scope>
    <source>
        <strain evidence="12">DAOM BR144</strain>
    </source>
</reference>
<keyword evidence="8" id="KW-0963">Cytoplasm</keyword>
<name>K3WSN6_GLOUD</name>
<reference evidence="13" key="2">
    <citation type="submission" date="2010-04" db="EMBL/GenBank/DDBJ databases">
        <authorList>
            <person name="Buell R."/>
            <person name="Hamilton J."/>
            <person name="Hostetler J."/>
        </authorList>
    </citation>
    <scope>NUCLEOTIDE SEQUENCE [LARGE SCALE GENOMIC DNA]</scope>
    <source>
        <strain evidence="13">DAOM:BR144</strain>
    </source>
</reference>
<dbReference type="PRINTS" id="PR00599">
    <property type="entry name" value="MAPEPTIDASE"/>
</dbReference>
<dbReference type="InterPro" id="IPR000994">
    <property type="entry name" value="Pept_M24"/>
</dbReference>
<keyword evidence="4 8" id="KW-0031">Aminopeptidase</keyword>
<dbReference type="FunCoup" id="K3WSN6">
    <property type="interactions" value="621"/>
</dbReference>
<organism evidence="12 13">
    <name type="scientific">Globisporangium ultimum (strain ATCC 200006 / CBS 805.95 / DAOM BR144)</name>
    <name type="common">Pythium ultimum</name>
    <dbReference type="NCBI Taxonomy" id="431595"/>
    <lineage>
        <taxon>Eukaryota</taxon>
        <taxon>Sar</taxon>
        <taxon>Stramenopiles</taxon>
        <taxon>Oomycota</taxon>
        <taxon>Peronosporomycetes</taxon>
        <taxon>Pythiales</taxon>
        <taxon>Pythiaceae</taxon>
        <taxon>Globisporangium</taxon>
    </lineage>
</organism>
<comment type="cofactor">
    <cofactor evidence="2">
        <name>Mn(2+)</name>
        <dbReference type="ChEBI" id="CHEBI:29035"/>
    </cofactor>
</comment>
<dbReference type="GO" id="GO:0005737">
    <property type="term" value="C:cytoplasm"/>
    <property type="evidence" value="ECO:0007669"/>
    <property type="project" value="UniProtKB-SubCell"/>
</dbReference>
<feature type="binding site" evidence="8">
    <location>
        <position position="347"/>
    </location>
    <ligand>
        <name>a divalent metal cation</name>
        <dbReference type="ChEBI" id="CHEBI:60240"/>
        <label>2</label>
        <note>catalytic</note>
    </ligand>
</feature>
<feature type="binding site" evidence="8">
    <location>
        <position position="214"/>
    </location>
    <ligand>
        <name>substrate</name>
    </ligand>
</feature>
<dbReference type="InterPro" id="IPR050247">
    <property type="entry name" value="Met_Aminopeptidase_Type2"/>
</dbReference>
<evidence type="ECO:0000256" key="8">
    <source>
        <dbReference type="HAMAP-Rule" id="MF_03175"/>
    </source>
</evidence>
<proteinExistence type="inferred from homology"/>
<accession>K3WSN6</accession>
<dbReference type="STRING" id="431595.K3WSN6"/>
<dbReference type="InterPro" id="IPR002468">
    <property type="entry name" value="Pept_M24A_MAP2"/>
</dbReference>
<evidence type="ECO:0000256" key="7">
    <source>
        <dbReference type="ARBA" id="ARBA00022801"/>
    </source>
</evidence>
<dbReference type="Pfam" id="PF00557">
    <property type="entry name" value="Peptidase_M24"/>
    <property type="match status" value="1"/>
</dbReference>
<dbReference type="InterPro" id="IPR001714">
    <property type="entry name" value="Pept_M24_MAP"/>
</dbReference>
<feature type="binding site" evidence="8">
    <location>
        <position position="245"/>
    </location>
    <ligand>
        <name>a divalent metal cation</name>
        <dbReference type="ChEBI" id="CHEBI:60240"/>
        <label>2</label>
        <note>catalytic</note>
    </ligand>
</feature>
<dbReference type="VEuPathDB" id="FungiDB:PYU1_G007964"/>
<feature type="region of interest" description="Disordered" evidence="10">
    <location>
        <begin position="1"/>
        <end position="82"/>
    </location>
</feature>
<keyword evidence="13" id="KW-1185">Reference proteome</keyword>
<feature type="domain" description="Peptidase M24" evidence="11">
    <location>
        <begin position="150"/>
        <end position="348"/>
    </location>
</feature>
<dbReference type="Gene3D" id="1.10.10.10">
    <property type="entry name" value="Winged helix-like DNA-binding domain superfamily/Winged helix DNA-binding domain"/>
    <property type="match status" value="1"/>
</dbReference>
<evidence type="ECO:0000256" key="9">
    <source>
        <dbReference type="RuleBase" id="RU003653"/>
    </source>
</evidence>
<evidence type="ECO:0000256" key="3">
    <source>
        <dbReference type="ARBA" id="ARBA00001954"/>
    </source>
</evidence>
<evidence type="ECO:0000259" key="11">
    <source>
        <dbReference type="Pfam" id="PF00557"/>
    </source>
</evidence>
<feature type="binding site" evidence="8">
    <location>
        <position position="454"/>
    </location>
    <ligand>
        <name>a divalent metal cation</name>
        <dbReference type="ChEBI" id="CHEBI:60240"/>
        <label>2</label>
        <note>catalytic</note>
    </ligand>
</feature>
<evidence type="ECO:0000313" key="12">
    <source>
        <dbReference type="EnsemblProtists" id="PYU1_T007980"/>
    </source>
</evidence>
<dbReference type="HOGENOM" id="CLU_015857_7_2_1"/>
<dbReference type="GO" id="GO:0070006">
    <property type="term" value="F:metalloaminopeptidase activity"/>
    <property type="evidence" value="ECO:0007669"/>
    <property type="project" value="UniProtKB-UniRule"/>
</dbReference>
<dbReference type="HAMAP" id="MF_03175">
    <property type="entry name" value="MetAP_2_euk"/>
    <property type="match status" value="1"/>
</dbReference>
<sequence length="473" mass="51317">MTSDEQQRLKAEAEASAAQDVEMDDDDEDDAADTAGVNGVGDAAAKSKKKKKNKKKKSKAAKAAAAAVGGASGAWGAGSKPPPFRGVTGFTDSFTAIGQTEPASIPVAKLYPNGKFPVGEIQEHPGDFNTYRTTNEEKRALDRAEEDLYEKVRFASEVHRHVRKFAQGLIKPGIPLIDLCTQLENKNRELVEEAGFARGIGFPTGCSLNHVAAHYTPNMGDNTVLSYGDVMKIDFGTQVDGRIIDSAFTVAFDPKFDPLLEAAKMATYEGIKHAGIDARLGEIGAAIQEVMESYEVTIDGKVYPVKCIRNLCGHSIGAYQIHGGKSVPIVAGGDNTKMEEGEIFAIETFGSTGRGHVVEDGECSHYAKTFDAPHVPLRLPRAKKLLTHITRTFGTLPFCRRWLEREDGGSTFINPKGAKQEKYLMALKNLVDTGIVTAYPPLVDIKGSYTAQYEHTLILRPTCKEILSKGDDY</sequence>
<comment type="catalytic activity">
    <reaction evidence="1 8 9">
        <text>Release of N-terminal amino acids, preferentially methionine, from peptides and arylamides.</text>
        <dbReference type="EC" id="3.4.11.18"/>
    </reaction>
</comment>
<reference evidence="13" key="1">
    <citation type="journal article" date="2010" name="Genome Biol.">
        <title>Genome sequence of the necrotrophic plant pathogen Pythium ultimum reveals original pathogenicity mechanisms and effector repertoire.</title>
        <authorList>
            <person name="Levesque C.A."/>
            <person name="Brouwer H."/>
            <person name="Cano L."/>
            <person name="Hamilton J.P."/>
            <person name="Holt C."/>
            <person name="Huitema E."/>
            <person name="Raffaele S."/>
            <person name="Robideau G.P."/>
            <person name="Thines M."/>
            <person name="Win J."/>
            <person name="Zerillo M.M."/>
            <person name="Beakes G.W."/>
            <person name="Boore J.L."/>
            <person name="Busam D."/>
            <person name="Dumas B."/>
            <person name="Ferriera S."/>
            <person name="Fuerstenberg S.I."/>
            <person name="Gachon C.M."/>
            <person name="Gaulin E."/>
            <person name="Govers F."/>
            <person name="Grenville-Briggs L."/>
            <person name="Horner N."/>
            <person name="Hostetler J."/>
            <person name="Jiang R.H."/>
            <person name="Johnson J."/>
            <person name="Krajaejun T."/>
            <person name="Lin H."/>
            <person name="Meijer H.J."/>
            <person name="Moore B."/>
            <person name="Morris P."/>
            <person name="Phuntmart V."/>
            <person name="Puiu D."/>
            <person name="Shetty J."/>
            <person name="Stajich J.E."/>
            <person name="Tripathy S."/>
            <person name="Wawra S."/>
            <person name="van West P."/>
            <person name="Whitty B.R."/>
            <person name="Coutinho P.M."/>
            <person name="Henrissat B."/>
            <person name="Martin F."/>
            <person name="Thomas P.D."/>
            <person name="Tyler B.M."/>
            <person name="De Vries R.P."/>
            <person name="Kamoun S."/>
            <person name="Yandell M."/>
            <person name="Tisserat N."/>
            <person name="Buell C.R."/>
        </authorList>
    </citation>
    <scope>NUCLEOTIDE SEQUENCE</scope>
    <source>
        <strain evidence="13">DAOM:BR144</strain>
    </source>
</reference>
<dbReference type="SUPFAM" id="SSF46785">
    <property type="entry name" value="Winged helix' DNA-binding domain"/>
    <property type="match status" value="1"/>
</dbReference>
<keyword evidence="6 8" id="KW-0479">Metal-binding</keyword>
<dbReference type="NCBIfam" id="TIGR00501">
    <property type="entry name" value="met_pdase_II"/>
    <property type="match status" value="1"/>
</dbReference>
<evidence type="ECO:0000256" key="1">
    <source>
        <dbReference type="ARBA" id="ARBA00000294"/>
    </source>
</evidence>
<feature type="binding site" evidence="8">
    <location>
        <position position="314"/>
    </location>
    <ligand>
        <name>a divalent metal cation</name>
        <dbReference type="ChEBI" id="CHEBI:60240"/>
        <label>2</label>
        <note>catalytic</note>
    </ligand>
</feature>
<dbReference type="PROSITE" id="PS01202">
    <property type="entry name" value="MAP_2"/>
    <property type="match status" value="1"/>
</dbReference>
<comment type="cofactor">
    <cofactor evidence="3">
        <name>Fe(2+)</name>
        <dbReference type="ChEBI" id="CHEBI:29033"/>
    </cofactor>
</comment>
<comment type="function">
    <text evidence="8 9">Cotranslationally removes the N-terminal methionine from nascent proteins. The N-terminal methionine is often cleaved when the second residue in the primary sequence is small and uncharged (Met-Ala-, Cys, Gly, Pro, Ser, Thr, or Val).</text>
</comment>
<dbReference type="GO" id="GO:0046872">
    <property type="term" value="F:metal ion binding"/>
    <property type="evidence" value="ECO:0007669"/>
    <property type="project" value="UniProtKB-UniRule"/>
</dbReference>
<keyword evidence="7 8" id="KW-0378">Hydrolase</keyword>
<evidence type="ECO:0000313" key="13">
    <source>
        <dbReference type="Proteomes" id="UP000019132"/>
    </source>
</evidence>
<dbReference type="eggNOG" id="KOG2775">
    <property type="taxonomic scope" value="Eukaryota"/>
</dbReference>
<feature type="binding site" evidence="8">
    <location>
        <position position="454"/>
    </location>
    <ligand>
        <name>a divalent metal cation</name>
        <dbReference type="ChEBI" id="CHEBI:60240"/>
        <label>1</label>
    </ligand>
</feature>
<protein>
    <recommendedName>
        <fullName evidence="8">Methionine aminopeptidase 2</fullName>
        <shortName evidence="8">MAP 2</shortName>
        <shortName evidence="8">MetAP 2</shortName>
        <ecNumber evidence="8">3.4.11.18</ecNumber>
    </recommendedName>
    <alternativeName>
        <fullName evidence="8">Peptidase M</fullName>
    </alternativeName>
</protein>
<dbReference type="Gene3D" id="3.90.230.10">
    <property type="entry name" value="Creatinase/methionine aminopeptidase superfamily"/>
    <property type="match status" value="1"/>
</dbReference>
<comment type="cofactor">
    <cofactor evidence="8">
        <name>Co(2+)</name>
        <dbReference type="ChEBI" id="CHEBI:48828"/>
    </cofactor>
    <cofactor evidence="8">
        <name>Zn(2+)</name>
        <dbReference type="ChEBI" id="CHEBI:29105"/>
    </cofactor>
    <cofactor evidence="8">
        <name>Mn(2+)</name>
        <dbReference type="ChEBI" id="CHEBI:29035"/>
    </cofactor>
    <cofactor evidence="8">
        <name>Fe(2+)</name>
        <dbReference type="ChEBI" id="CHEBI:29033"/>
    </cofactor>
    <text evidence="8">Binds 2 divalent metal cations per subunit. Has a high-affinity and a low affinity metal-binding site. The true nature of the physiological cofactor is under debate. The enzyme is active with cobalt, zinc, manganese or divalent iron ions. Most likely, methionine aminopeptidases function as mononuclear Fe(2+)-metalloproteases under physiological conditions, and the catalytically relevant metal-binding site has been assigned to the histidine-containing high-affinity site.</text>
</comment>
<feature type="binding site" evidence="8">
    <location>
        <position position="322"/>
    </location>
    <ligand>
        <name>substrate</name>
    </ligand>
</feature>
<dbReference type="OMA" id="PFAKRWL"/>
<dbReference type="InterPro" id="IPR036390">
    <property type="entry name" value="WH_DNA-bd_sf"/>
</dbReference>
<dbReference type="PANTHER" id="PTHR45777">
    <property type="entry name" value="METHIONINE AMINOPEPTIDASE 2"/>
    <property type="match status" value="1"/>
</dbReference>
<dbReference type="InterPro" id="IPR036388">
    <property type="entry name" value="WH-like_DNA-bd_sf"/>
</dbReference>
<dbReference type="Proteomes" id="UP000019132">
    <property type="component" value="Unassembled WGS sequence"/>
</dbReference>
<evidence type="ECO:0000256" key="10">
    <source>
        <dbReference type="SAM" id="MobiDB-lite"/>
    </source>
</evidence>
<dbReference type="GO" id="GO:0004239">
    <property type="term" value="F:initiator methionyl aminopeptidase activity"/>
    <property type="evidence" value="ECO:0007669"/>
    <property type="project" value="UniProtKB-UniRule"/>
</dbReference>
<dbReference type="SUPFAM" id="SSF55920">
    <property type="entry name" value="Creatinase/aminopeptidase"/>
    <property type="match status" value="1"/>
</dbReference>
<evidence type="ECO:0000256" key="6">
    <source>
        <dbReference type="ARBA" id="ARBA00022723"/>
    </source>
</evidence>
<evidence type="ECO:0000256" key="2">
    <source>
        <dbReference type="ARBA" id="ARBA00001936"/>
    </source>
</evidence>
<feature type="binding site" evidence="8">
    <location>
        <position position="234"/>
    </location>
    <ligand>
        <name>a divalent metal cation</name>
        <dbReference type="ChEBI" id="CHEBI:60240"/>
        <label>1</label>
    </ligand>
</feature>
<feature type="compositionally biased region" description="Acidic residues" evidence="10">
    <location>
        <begin position="21"/>
        <end position="32"/>
    </location>
</feature>
<dbReference type="InterPro" id="IPR018349">
    <property type="entry name" value="Pept_M24A_MAP2_BS"/>
</dbReference>
<dbReference type="InParanoid" id="K3WSN6"/>
<dbReference type="CDD" id="cd01088">
    <property type="entry name" value="MetAP2"/>
    <property type="match status" value="1"/>
</dbReference>
<evidence type="ECO:0000256" key="4">
    <source>
        <dbReference type="ARBA" id="ARBA00022438"/>
    </source>
</evidence>
<comment type="similarity">
    <text evidence="8">Belongs to the peptidase M24A family. Methionine aminopeptidase eukaryotic type 2 subfamily.</text>
</comment>
<feature type="compositionally biased region" description="Basic residues" evidence="10">
    <location>
        <begin position="46"/>
        <end position="60"/>
    </location>
</feature>
<dbReference type="EC" id="3.4.11.18" evidence="8"/>
<comment type="subcellular location">
    <subcellularLocation>
        <location evidence="8">Cytoplasm</location>
    </subcellularLocation>
</comment>
<dbReference type="InterPro" id="IPR036005">
    <property type="entry name" value="Creatinase/aminopeptidase-like"/>
</dbReference>
<dbReference type="PANTHER" id="PTHR45777:SF2">
    <property type="entry name" value="METHIONINE AMINOPEPTIDASE 2"/>
    <property type="match status" value="1"/>
</dbReference>
<feature type="compositionally biased region" description="Basic and acidic residues" evidence="10">
    <location>
        <begin position="1"/>
        <end position="13"/>
    </location>
</feature>